<evidence type="ECO:0000313" key="1">
    <source>
        <dbReference type="EMBL" id="MED6294680.1"/>
    </source>
</evidence>
<sequence>MCLGKMFEVVYTSARGPMVVHLVTLLPCNKKVSCIRLPAGGLHVLPVHAWVFTGCSGFLPQSHMPVRLVGLSKLPLGICMVVCVLPCNGLATCPGCILPPAHRLLEIGSSFPVNHYGRSGIEDD</sequence>
<gene>
    <name evidence="1" type="ORF">CHARACLAT_023624</name>
</gene>
<name>A0ABU7F5U5_9TELE</name>
<keyword evidence="2" id="KW-1185">Reference proteome</keyword>
<dbReference type="Proteomes" id="UP001352852">
    <property type="component" value="Unassembled WGS sequence"/>
</dbReference>
<reference evidence="1 2" key="1">
    <citation type="submission" date="2021-06" db="EMBL/GenBank/DDBJ databases">
        <authorList>
            <person name="Palmer J.M."/>
        </authorList>
    </citation>
    <scope>NUCLEOTIDE SEQUENCE [LARGE SCALE GENOMIC DNA]</scope>
    <source>
        <strain evidence="1 2">CL_MEX2019</strain>
        <tissue evidence="1">Muscle</tissue>
    </source>
</reference>
<dbReference type="EMBL" id="JAHUTJ010076295">
    <property type="protein sequence ID" value="MED6294680.1"/>
    <property type="molecule type" value="Genomic_DNA"/>
</dbReference>
<protein>
    <submittedName>
        <fullName evidence="1">Uncharacterized protein</fullName>
    </submittedName>
</protein>
<proteinExistence type="predicted"/>
<organism evidence="1 2">
    <name type="scientific">Characodon lateralis</name>
    <dbReference type="NCBI Taxonomy" id="208331"/>
    <lineage>
        <taxon>Eukaryota</taxon>
        <taxon>Metazoa</taxon>
        <taxon>Chordata</taxon>
        <taxon>Craniata</taxon>
        <taxon>Vertebrata</taxon>
        <taxon>Euteleostomi</taxon>
        <taxon>Actinopterygii</taxon>
        <taxon>Neopterygii</taxon>
        <taxon>Teleostei</taxon>
        <taxon>Neoteleostei</taxon>
        <taxon>Acanthomorphata</taxon>
        <taxon>Ovalentaria</taxon>
        <taxon>Atherinomorphae</taxon>
        <taxon>Cyprinodontiformes</taxon>
        <taxon>Goodeidae</taxon>
        <taxon>Characodon</taxon>
    </lineage>
</organism>
<accession>A0ABU7F5U5</accession>
<evidence type="ECO:0000313" key="2">
    <source>
        <dbReference type="Proteomes" id="UP001352852"/>
    </source>
</evidence>
<comment type="caution">
    <text evidence="1">The sequence shown here is derived from an EMBL/GenBank/DDBJ whole genome shotgun (WGS) entry which is preliminary data.</text>
</comment>